<keyword evidence="10" id="KW-1185">Reference proteome</keyword>
<evidence type="ECO:0000313" key="9">
    <source>
        <dbReference type="EMBL" id="MBK1633365.1"/>
    </source>
</evidence>
<dbReference type="InterPro" id="IPR008928">
    <property type="entry name" value="6-hairpin_glycosidase_sf"/>
</dbReference>
<name>A0ABS1CNI3_9GAMM</name>
<protein>
    <recommendedName>
        <fullName evidence="11">Cellulase Ig-like domain-containing protein</fullName>
    </recommendedName>
</protein>
<dbReference type="EMBL" id="NRRV01000081">
    <property type="protein sequence ID" value="MBK1633365.1"/>
    <property type="molecule type" value="Genomic_DNA"/>
</dbReference>
<feature type="domain" description="Glycoside hydrolase family 9" evidence="7">
    <location>
        <begin position="325"/>
        <end position="737"/>
    </location>
</feature>
<dbReference type="Gene3D" id="1.50.10.10">
    <property type="match status" value="1"/>
</dbReference>
<keyword evidence="6" id="KW-0732">Signal</keyword>
<evidence type="ECO:0000259" key="8">
    <source>
        <dbReference type="Pfam" id="PF02927"/>
    </source>
</evidence>
<evidence type="ECO:0000256" key="1">
    <source>
        <dbReference type="ARBA" id="ARBA00007072"/>
    </source>
</evidence>
<feature type="chain" id="PRO_5047210867" description="Cellulase Ig-like domain-containing protein" evidence="6">
    <location>
        <begin position="32"/>
        <end position="798"/>
    </location>
</feature>
<comment type="similarity">
    <text evidence="1">Belongs to the glycosyl hydrolase 9 (cellulase E) family.</text>
</comment>
<dbReference type="InterPro" id="IPR013783">
    <property type="entry name" value="Ig-like_fold"/>
</dbReference>
<evidence type="ECO:0000256" key="6">
    <source>
        <dbReference type="SAM" id="SignalP"/>
    </source>
</evidence>
<dbReference type="InterPro" id="IPR004197">
    <property type="entry name" value="Cellulase_Ig-like"/>
</dbReference>
<evidence type="ECO:0000256" key="3">
    <source>
        <dbReference type="ARBA" id="ARBA00023277"/>
    </source>
</evidence>
<evidence type="ECO:0000256" key="2">
    <source>
        <dbReference type="ARBA" id="ARBA00022801"/>
    </source>
</evidence>
<evidence type="ECO:0000313" key="10">
    <source>
        <dbReference type="Proteomes" id="UP000748752"/>
    </source>
</evidence>
<dbReference type="Proteomes" id="UP000748752">
    <property type="component" value="Unassembled WGS sequence"/>
</dbReference>
<reference evidence="9 10" key="1">
    <citation type="journal article" date="2020" name="Microorganisms">
        <title>Osmotic Adaptation and Compatible Solute Biosynthesis of Phototrophic Bacteria as Revealed from Genome Analyses.</title>
        <authorList>
            <person name="Imhoff J.F."/>
            <person name="Rahn T."/>
            <person name="Kunzel S."/>
            <person name="Keller A."/>
            <person name="Neulinger S.C."/>
        </authorList>
    </citation>
    <scope>NUCLEOTIDE SEQUENCE [LARGE SCALE GENOMIC DNA]</scope>
    <source>
        <strain evidence="9 10">DSM 6210</strain>
    </source>
</reference>
<organism evidence="9 10">
    <name type="scientific">Thiohalocapsa halophila</name>
    <dbReference type="NCBI Taxonomy" id="69359"/>
    <lineage>
        <taxon>Bacteria</taxon>
        <taxon>Pseudomonadati</taxon>
        <taxon>Pseudomonadota</taxon>
        <taxon>Gammaproteobacteria</taxon>
        <taxon>Chromatiales</taxon>
        <taxon>Chromatiaceae</taxon>
        <taxon>Thiohalocapsa</taxon>
    </lineage>
</organism>
<feature type="domain" description="Cellulase Ig-like" evidence="8">
    <location>
        <begin position="179"/>
        <end position="267"/>
    </location>
</feature>
<dbReference type="Pfam" id="PF00759">
    <property type="entry name" value="Glyco_hydro_9"/>
    <property type="match status" value="1"/>
</dbReference>
<sequence length="798" mass="85314">MAGRASYRRRCLLPALLTAAAMQGLASPAVAGGERRLGITTPLGLSAEQRAQTSARIPALVPAPAAAPGSLPADGPLSAAALRAQQALTLVVATTADAPAPPPAAALRLLAPDGQRLSVTHRGSDRQVVGFDQDRQAIVGTRLHLLLEAPLPAGVRHRLVLPGDAAAIPIVWQPDRVTGSIQASQVGYAPQADKRAFAGNWLGSAGPLPVAARRFEVVAEASGRVALTGMAETVAQHDPWSGNRVLALDFSELREPGRYRIRMDGLGVSDSFRIAPDVYAPLYRSLFRVFFHHRNGMAIAARYADPGHARPEGGVPAALEGVLHPAVKASKLGCGSAGCGRRRVTGGWFDAGDYGQYVPNAAPVWFYIGAALDLAPGRFGDGDLGIPESGNGVPDVLDELDWGMRWLLGMQDPDGGVHFRIASRRWDESLPHRITAPRLIGARTTHATASFAAAAAIHARLMQPHAPERARAALAAAEAAWDFIEAHPQWPAEGERYRNPKGMHAGEYSDASAHDNRLWAAAELLRTTGKDRYRRAYADLADDVGVDPTNPVAYDKQAMAAFWAYLMAHDEPADAAPSAGDGEDQADPALIKQARDAVLESGRWRARMAAAHPFDAPVHHHIGFVGWGSFALSTRATLPLLQAYALSGEPSLLDWAWRSPTPQLGGNPQALCYITGFGARSPRYPLSKLAQYDAAAEPLAGIPVLGPHWHVPKVSPQMRSINAAYAPPSEPSERKPESDAGYRAAYPALRRFTDSDYLPHMSEPTVVDYAQVGVAYGLLKRPGLGAEIRARFGERDRP</sequence>
<gene>
    <name evidence="9" type="ORF">CKO31_21940</name>
</gene>
<dbReference type="PANTHER" id="PTHR22298">
    <property type="entry name" value="ENDO-1,4-BETA-GLUCANASE"/>
    <property type="match status" value="1"/>
</dbReference>
<evidence type="ECO:0000256" key="4">
    <source>
        <dbReference type="ARBA" id="ARBA00023295"/>
    </source>
</evidence>
<dbReference type="Gene3D" id="2.60.40.10">
    <property type="entry name" value="Immunoglobulins"/>
    <property type="match status" value="1"/>
</dbReference>
<keyword evidence="5" id="KW-0624">Polysaccharide degradation</keyword>
<keyword evidence="4" id="KW-0326">Glycosidase</keyword>
<keyword evidence="3" id="KW-0119">Carbohydrate metabolism</keyword>
<proteinExistence type="inferred from homology"/>
<dbReference type="CDD" id="cd02850">
    <property type="entry name" value="E_set_Cellulase_N"/>
    <property type="match status" value="1"/>
</dbReference>
<dbReference type="InterPro" id="IPR001701">
    <property type="entry name" value="Glyco_hydro_9"/>
</dbReference>
<evidence type="ECO:0008006" key="11">
    <source>
        <dbReference type="Google" id="ProtNLM"/>
    </source>
</evidence>
<evidence type="ECO:0000256" key="5">
    <source>
        <dbReference type="ARBA" id="ARBA00023326"/>
    </source>
</evidence>
<evidence type="ECO:0000259" key="7">
    <source>
        <dbReference type="Pfam" id="PF00759"/>
    </source>
</evidence>
<dbReference type="InterPro" id="IPR014756">
    <property type="entry name" value="Ig_E-set"/>
</dbReference>
<dbReference type="Pfam" id="PF02927">
    <property type="entry name" value="CelD_N"/>
    <property type="match status" value="1"/>
</dbReference>
<feature type="signal peptide" evidence="6">
    <location>
        <begin position="1"/>
        <end position="31"/>
    </location>
</feature>
<dbReference type="InterPro" id="IPR012341">
    <property type="entry name" value="6hp_glycosidase-like_sf"/>
</dbReference>
<accession>A0ABS1CNI3</accession>
<keyword evidence="2" id="KW-0378">Hydrolase</keyword>
<comment type="caution">
    <text evidence="9">The sequence shown here is derived from an EMBL/GenBank/DDBJ whole genome shotgun (WGS) entry which is preliminary data.</text>
</comment>
<dbReference type="SUPFAM" id="SSF81296">
    <property type="entry name" value="E set domains"/>
    <property type="match status" value="1"/>
</dbReference>
<dbReference type="SUPFAM" id="SSF48208">
    <property type="entry name" value="Six-hairpin glycosidases"/>
    <property type="match status" value="1"/>
</dbReference>